<sequence>MKKILAFSGSNHSQSIHSVLINTLAAKAISTKVTTINLMDFELPMYGIDVESNGIPETLIKLKKIMSEYDALIIASPEHNGSMPAFLKNVIDWLSRIAEPGQSFFGSNKTPILLVSASPGENGGATNLKTMAELMPWWGADVKGTYSLGHYHDKLMNGSFDIPTQGRLTTLMADFENSLGEK</sequence>
<keyword evidence="2" id="KW-0288">FMN</keyword>
<feature type="domain" description="NADPH-dependent FMN reductase-like" evidence="3">
    <location>
        <begin position="3"/>
        <end position="145"/>
    </location>
</feature>
<dbReference type="GO" id="GO:0005829">
    <property type="term" value="C:cytosol"/>
    <property type="evidence" value="ECO:0007669"/>
    <property type="project" value="TreeGrafter"/>
</dbReference>
<keyword evidence="2" id="KW-0285">Flavoprotein</keyword>
<proteinExistence type="predicted"/>
<dbReference type="InterPro" id="IPR005025">
    <property type="entry name" value="FMN_Rdtase-like_dom"/>
</dbReference>
<dbReference type="InterPro" id="IPR050712">
    <property type="entry name" value="NAD(P)H-dep_reductase"/>
</dbReference>
<accession>A0A2T3LBE0</accession>
<evidence type="ECO:0000256" key="1">
    <source>
        <dbReference type="ARBA" id="ARBA00001917"/>
    </source>
</evidence>
<dbReference type="Pfam" id="PF03358">
    <property type="entry name" value="FMN_red"/>
    <property type="match status" value="1"/>
</dbReference>
<dbReference type="PANTHER" id="PTHR30543">
    <property type="entry name" value="CHROMATE REDUCTASE"/>
    <property type="match status" value="1"/>
</dbReference>
<reference evidence="4 5" key="1">
    <citation type="submission" date="2018-03" db="EMBL/GenBank/DDBJ databases">
        <title>Whole genome sequencing of Histamine producing bacteria.</title>
        <authorList>
            <person name="Butler K."/>
        </authorList>
    </citation>
    <scope>NUCLEOTIDE SEQUENCE [LARGE SCALE GENOMIC DNA]</scope>
    <source>
        <strain evidence="4 5">ATCC 19614</strain>
    </source>
</reference>
<gene>
    <name evidence="4" type="ORF">C9J47_09075</name>
</gene>
<comment type="cofactor">
    <cofactor evidence="1">
        <name>FMN</name>
        <dbReference type="ChEBI" id="CHEBI:58210"/>
    </cofactor>
</comment>
<dbReference type="GO" id="GO:0010181">
    <property type="term" value="F:FMN binding"/>
    <property type="evidence" value="ECO:0007669"/>
    <property type="project" value="TreeGrafter"/>
</dbReference>
<dbReference type="PANTHER" id="PTHR30543:SF21">
    <property type="entry name" value="NAD(P)H-DEPENDENT FMN REDUCTASE LOT6"/>
    <property type="match status" value="1"/>
</dbReference>
<dbReference type="Gene3D" id="3.40.50.360">
    <property type="match status" value="1"/>
</dbReference>
<keyword evidence="5" id="KW-1185">Reference proteome</keyword>
<comment type="caution">
    <text evidence="4">The sequence shown here is derived from an EMBL/GenBank/DDBJ whole genome shotgun (WGS) entry which is preliminary data.</text>
</comment>
<evidence type="ECO:0000259" key="3">
    <source>
        <dbReference type="Pfam" id="PF03358"/>
    </source>
</evidence>
<organism evidence="4 5">
    <name type="scientific">Photobacterium indicum</name>
    <dbReference type="NCBI Taxonomy" id="81447"/>
    <lineage>
        <taxon>Bacteria</taxon>
        <taxon>Pseudomonadati</taxon>
        <taxon>Pseudomonadota</taxon>
        <taxon>Gammaproteobacteria</taxon>
        <taxon>Vibrionales</taxon>
        <taxon>Vibrionaceae</taxon>
        <taxon>Photobacterium</taxon>
    </lineage>
</organism>
<dbReference type="InterPro" id="IPR029039">
    <property type="entry name" value="Flavoprotein-like_sf"/>
</dbReference>
<dbReference type="RefSeq" id="WP_107253220.1">
    <property type="nucleotide sequence ID" value="NZ_PYOC01000002.1"/>
</dbReference>
<name>A0A2T3LBE0_9GAMM</name>
<evidence type="ECO:0000313" key="4">
    <source>
        <dbReference type="EMBL" id="PSV48648.1"/>
    </source>
</evidence>
<dbReference type="Proteomes" id="UP000241803">
    <property type="component" value="Unassembled WGS sequence"/>
</dbReference>
<dbReference type="EMBL" id="PYOC01000002">
    <property type="protein sequence ID" value="PSV48648.1"/>
    <property type="molecule type" value="Genomic_DNA"/>
</dbReference>
<dbReference type="AlphaFoldDB" id="A0A2T3LBE0"/>
<evidence type="ECO:0000256" key="2">
    <source>
        <dbReference type="ARBA" id="ARBA00022643"/>
    </source>
</evidence>
<dbReference type="GO" id="GO:0016491">
    <property type="term" value="F:oxidoreductase activity"/>
    <property type="evidence" value="ECO:0007669"/>
    <property type="project" value="InterPro"/>
</dbReference>
<evidence type="ECO:0000313" key="5">
    <source>
        <dbReference type="Proteomes" id="UP000241803"/>
    </source>
</evidence>
<protein>
    <submittedName>
        <fullName evidence="4">NADPH-dependent FMN reductase</fullName>
    </submittedName>
</protein>
<dbReference type="SUPFAM" id="SSF52218">
    <property type="entry name" value="Flavoproteins"/>
    <property type="match status" value="1"/>
</dbReference>